<evidence type="ECO:0000313" key="15">
    <source>
        <dbReference type="EMBL" id="GAA0035942.1"/>
    </source>
</evidence>
<evidence type="ECO:0000256" key="5">
    <source>
        <dbReference type="ARBA" id="ARBA00022737"/>
    </source>
</evidence>
<dbReference type="InterPro" id="IPR000644">
    <property type="entry name" value="CBS_dom"/>
</dbReference>
<dbReference type="InterPro" id="IPR002550">
    <property type="entry name" value="CNNM"/>
</dbReference>
<sequence length="421" mass="45967">MVWFFLAALACLIVSATLAAVDAALLSVSHHAIQDAKEEGKPAAARVERILSDLPTNINVIIFVRLFLEALATVFIALAYDSLYSVGPLMVVLTVLTSSIAVFVVAGVSPRTIGRRRSLSVSLGLSGIVTFLLVVLRPLTKVLVWLGNLLTPDKVYKDGPFVTSDQLRDLVERASESDIIEDGEREMIQSVFTLSETSAKQVMVPRTDLVTVTSGTPLNKVMNLFLRSGFSRIPISGEDLDDIEGVAYLKDVARRLHQHPEDAERPVNTLARSVLFVPETKPADDLLEQMQIESTHLAILVDEYGGTAGLVTIEDIVEEIVGEIEDEYDVGDEDLVVDDDGSFLISTRMSITDFAEYFDVRIDEEDVTSVGGLLTKLIGRVPIAGSSAHIAGLRLTALEGQGRRHRIAHVRVTRETTTEES</sequence>
<dbReference type="Pfam" id="PF03471">
    <property type="entry name" value="CorC_HlyC"/>
    <property type="match status" value="1"/>
</dbReference>
<evidence type="ECO:0000256" key="1">
    <source>
        <dbReference type="ARBA" id="ARBA00004651"/>
    </source>
</evidence>
<evidence type="ECO:0000256" key="6">
    <source>
        <dbReference type="ARBA" id="ARBA00022989"/>
    </source>
</evidence>
<dbReference type="InterPro" id="IPR046342">
    <property type="entry name" value="CBS_dom_sf"/>
</dbReference>
<evidence type="ECO:0000256" key="8">
    <source>
        <dbReference type="ARBA" id="ARBA00023136"/>
    </source>
</evidence>
<keyword evidence="3" id="KW-1003">Cell membrane</keyword>
<name>A0ABN0SNE6_9MICO</name>
<dbReference type="SMART" id="SM00116">
    <property type="entry name" value="CBS"/>
    <property type="match status" value="2"/>
</dbReference>
<dbReference type="Pfam" id="PF01595">
    <property type="entry name" value="CNNM"/>
    <property type="match status" value="1"/>
</dbReference>
<evidence type="ECO:0000256" key="7">
    <source>
        <dbReference type="ARBA" id="ARBA00023122"/>
    </source>
</evidence>
<evidence type="ECO:0000256" key="3">
    <source>
        <dbReference type="ARBA" id="ARBA00022475"/>
    </source>
</evidence>
<dbReference type="PANTHER" id="PTHR22777">
    <property type="entry name" value="HEMOLYSIN-RELATED"/>
    <property type="match status" value="1"/>
</dbReference>
<keyword evidence="12" id="KW-0732">Signal</keyword>
<keyword evidence="7 9" id="KW-0129">CBS domain</keyword>
<evidence type="ECO:0000259" key="13">
    <source>
        <dbReference type="PROSITE" id="PS51371"/>
    </source>
</evidence>
<accession>A0ABN0SNE6</accession>
<feature type="domain" description="CBS" evidence="13">
    <location>
        <begin position="270"/>
        <end position="327"/>
    </location>
</feature>
<keyword evidence="6 10" id="KW-1133">Transmembrane helix</keyword>
<evidence type="ECO:0000256" key="11">
    <source>
        <dbReference type="SAM" id="Phobius"/>
    </source>
</evidence>
<evidence type="ECO:0000256" key="2">
    <source>
        <dbReference type="ARBA" id="ARBA00006337"/>
    </source>
</evidence>
<comment type="caution">
    <text evidence="15">The sequence shown here is derived from an EMBL/GenBank/DDBJ whole genome shotgun (WGS) entry which is preliminary data.</text>
</comment>
<dbReference type="Proteomes" id="UP001498238">
    <property type="component" value="Unassembled WGS sequence"/>
</dbReference>
<feature type="transmembrane region" description="Helical" evidence="11">
    <location>
        <begin position="118"/>
        <end position="136"/>
    </location>
</feature>
<feature type="domain" description="CNNM transmembrane" evidence="14">
    <location>
        <begin position="1"/>
        <end position="184"/>
    </location>
</feature>
<dbReference type="Gene3D" id="3.10.580.10">
    <property type="entry name" value="CBS-domain"/>
    <property type="match status" value="1"/>
</dbReference>
<dbReference type="SUPFAM" id="SSF56176">
    <property type="entry name" value="FAD-binding/transporter-associated domain-like"/>
    <property type="match status" value="1"/>
</dbReference>
<dbReference type="InterPro" id="IPR036318">
    <property type="entry name" value="FAD-bd_PCMH-like_sf"/>
</dbReference>
<evidence type="ECO:0000256" key="12">
    <source>
        <dbReference type="SAM" id="SignalP"/>
    </source>
</evidence>
<comment type="subcellular location">
    <subcellularLocation>
        <location evidence="1">Cell membrane</location>
        <topology evidence="1">Multi-pass membrane protein</topology>
    </subcellularLocation>
</comment>
<dbReference type="InterPro" id="IPR005170">
    <property type="entry name" value="Transptr-assoc_dom"/>
</dbReference>
<keyword evidence="4 10" id="KW-0812">Transmembrane</keyword>
<dbReference type="EMBL" id="BAAAAF010000006">
    <property type="protein sequence ID" value="GAA0035942.1"/>
    <property type="molecule type" value="Genomic_DNA"/>
</dbReference>
<protein>
    <submittedName>
        <fullName evidence="15">Hemolysin family protein</fullName>
    </submittedName>
</protein>
<proteinExistence type="inferred from homology"/>
<dbReference type="CDD" id="cd04590">
    <property type="entry name" value="CBS_pair_CorC_HlyC_assoc"/>
    <property type="match status" value="1"/>
</dbReference>
<organism evidence="15 16">
    <name type="scientific">Brevibacterium metallidurans</name>
    <dbReference type="NCBI Taxonomy" id="1482676"/>
    <lineage>
        <taxon>Bacteria</taxon>
        <taxon>Bacillati</taxon>
        <taxon>Actinomycetota</taxon>
        <taxon>Actinomycetes</taxon>
        <taxon>Micrococcales</taxon>
        <taxon>Brevibacteriaceae</taxon>
        <taxon>Brevibacterium</taxon>
    </lineage>
</organism>
<feature type="domain" description="CBS" evidence="13">
    <location>
        <begin position="203"/>
        <end position="264"/>
    </location>
</feature>
<feature type="transmembrane region" description="Helical" evidence="11">
    <location>
        <begin position="86"/>
        <end position="106"/>
    </location>
</feature>
<dbReference type="RefSeq" id="WP_339392777.1">
    <property type="nucleotide sequence ID" value="NZ_BAAAAF010000006.1"/>
</dbReference>
<feature type="signal peptide" evidence="12">
    <location>
        <begin position="1"/>
        <end position="19"/>
    </location>
</feature>
<reference evidence="15 16" key="1">
    <citation type="submission" date="2024-01" db="EMBL/GenBank/DDBJ databases">
        <title>Characterization of antibiotic resistant novel bacterial strains and their environmental applications.</title>
        <authorList>
            <person name="Manzoor S."/>
            <person name="Abbas S."/>
            <person name="Arshad M."/>
            <person name="Ahmed I."/>
        </authorList>
    </citation>
    <scope>NUCLEOTIDE SEQUENCE [LARGE SCALE GENOMIC DNA]</scope>
    <source>
        <strain evidence="15 16">NCCP-602</strain>
    </source>
</reference>
<dbReference type="Pfam" id="PF00571">
    <property type="entry name" value="CBS"/>
    <property type="match status" value="2"/>
</dbReference>
<keyword evidence="8 10" id="KW-0472">Membrane</keyword>
<feature type="chain" id="PRO_5047080739" evidence="12">
    <location>
        <begin position="20"/>
        <end position="421"/>
    </location>
</feature>
<dbReference type="SMART" id="SM01091">
    <property type="entry name" value="CorC_HlyC"/>
    <property type="match status" value="1"/>
</dbReference>
<dbReference type="PANTHER" id="PTHR22777:SF32">
    <property type="entry name" value="UPF0053 INNER MEMBRANE PROTEIN YFJD"/>
    <property type="match status" value="1"/>
</dbReference>
<dbReference type="InterPro" id="IPR044751">
    <property type="entry name" value="Ion_transp-like_CBS"/>
</dbReference>
<gene>
    <name evidence="15" type="ORF">NCCP602_19030</name>
</gene>
<dbReference type="PROSITE" id="PS51846">
    <property type="entry name" value="CNNM"/>
    <property type="match status" value="1"/>
</dbReference>
<evidence type="ECO:0000259" key="14">
    <source>
        <dbReference type="PROSITE" id="PS51846"/>
    </source>
</evidence>
<comment type="similarity">
    <text evidence="2">Belongs to the UPF0053 family.</text>
</comment>
<keyword evidence="5" id="KW-0677">Repeat</keyword>
<evidence type="ECO:0000256" key="4">
    <source>
        <dbReference type="ARBA" id="ARBA00022692"/>
    </source>
</evidence>
<evidence type="ECO:0000256" key="9">
    <source>
        <dbReference type="PROSITE-ProRule" id="PRU00703"/>
    </source>
</evidence>
<dbReference type="Gene3D" id="3.30.465.10">
    <property type="match status" value="1"/>
</dbReference>
<feature type="transmembrane region" description="Helical" evidence="11">
    <location>
        <begin position="58"/>
        <end position="79"/>
    </location>
</feature>
<dbReference type="InterPro" id="IPR016169">
    <property type="entry name" value="FAD-bd_PCMH_sub2"/>
</dbReference>
<evidence type="ECO:0000313" key="16">
    <source>
        <dbReference type="Proteomes" id="UP001498238"/>
    </source>
</evidence>
<evidence type="ECO:0000256" key="10">
    <source>
        <dbReference type="PROSITE-ProRule" id="PRU01193"/>
    </source>
</evidence>
<keyword evidence="16" id="KW-1185">Reference proteome</keyword>
<dbReference type="PROSITE" id="PS51371">
    <property type="entry name" value="CBS"/>
    <property type="match status" value="2"/>
</dbReference>
<dbReference type="SUPFAM" id="SSF54631">
    <property type="entry name" value="CBS-domain pair"/>
    <property type="match status" value="1"/>
</dbReference>